<dbReference type="AlphaFoldDB" id="A0A081RNE5"/>
<dbReference type="SUPFAM" id="SSF54909">
    <property type="entry name" value="Dimeric alpha+beta barrel"/>
    <property type="match status" value="1"/>
</dbReference>
<keyword evidence="3" id="KW-1185">Reference proteome</keyword>
<dbReference type="EMBL" id="JOKN01000010">
    <property type="protein sequence ID" value="KEQ56718.1"/>
    <property type="molecule type" value="Genomic_DNA"/>
</dbReference>
<comment type="caution">
    <text evidence="2">The sequence shown here is derived from an EMBL/GenBank/DDBJ whole genome shotgun (WGS) entry which is preliminary data.</text>
</comment>
<proteinExistence type="predicted"/>
<feature type="domain" description="Transcription regulator AsnC/Lrp ligand binding" evidence="1">
    <location>
        <begin position="6"/>
        <end position="73"/>
    </location>
</feature>
<keyword evidence="2" id="KW-0328">Glycosyltransferase</keyword>
<dbReference type="Proteomes" id="UP000028059">
    <property type="component" value="Unassembled WGS sequence"/>
</dbReference>
<dbReference type="InterPro" id="IPR011008">
    <property type="entry name" value="Dimeric_a/b-barrel"/>
</dbReference>
<protein>
    <submittedName>
        <fullName evidence="2">Anthranilate phosphoribosyltransferase protein</fullName>
        <ecNumber evidence="2">2.4.2.18</ecNumber>
    </submittedName>
</protein>
<evidence type="ECO:0000313" key="3">
    <source>
        <dbReference type="Proteomes" id="UP000028059"/>
    </source>
</evidence>
<gene>
    <name evidence="2" type="ORF">AAA799N04_00746</name>
</gene>
<reference evidence="2 3" key="1">
    <citation type="submission" date="2014-06" db="EMBL/GenBank/DDBJ databases">
        <authorList>
            <person name="Ngugi D.K."/>
            <person name="Blom J."/>
            <person name="Alam I."/>
            <person name="Rashid M."/>
            <person name="Ba Alawi W."/>
            <person name="Zhang G."/>
            <person name="Hikmawan T."/>
            <person name="Guan Y."/>
            <person name="Antunes A."/>
            <person name="Siam R."/>
            <person name="ElDorry H."/>
            <person name="Bajic V."/>
            <person name="Stingl U."/>
        </authorList>
    </citation>
    <scope>NUCLEOTIDE SEQUENCE [LARGE SCALE GENOMIC DNA]</scope>
    <source>
        <strain evidence="2">SCGC AAA799-N04</strain>
    </source>
</reference>
<keyword evidence="2" id="KW-0808">Transferase</keyword>
<dbReference type="Gene3D" id="3.30.70.920">
    <property type="match status" value="1"/>
</dbReference>
<sequence>MDTAFVLVNCDLGSEEDVINDLKHIESIKEICGTFGAYDIVAKIENADREKVRDTITWNIRKIPHVRSTLTLVGIPGQS</sequence>
<organism evidence="2 3">
    <name type="scientific">Marine Group I thaumarchaeote SCGC AAA799-N04</name>
    <dbReference type="NCBI Taxonomy" id="1502293"/>
    <lineage>
        <taxon>Archaea</taxon>
        <taxon>Nitrososphaerota</taxon>
        <taxon>Marine Group I</taxon>
    </lineage>
</organism>
<evidence type="ECO:0000259" key="1">
    <source>
        <dbReference type="Pfam" id="PF01037"/>
    </source>
</evidence>
<dbReference type="EC" id="2.4.2.18" evidence="2"/>
<accession>A0A081RNE5</accession>
<dbReference type="Pfam" id="PF01037">
    <property type="entry name" value="AsnC_trans_reg"/>
    <property type="match status" value="1"/>
</dbReference>
<name>A0A081RNE5_9ARCH</name>
<dbReference type="InterPro" id="IPR019887">
    <property type="entry name" value="Tscrpt_reg_AsnC/Lrp_C"/>
</dbReference>
<evidence type="ECO:0000313" key="2">
    <source>
        <dbReference type="EMBL" id="KEQ56718.1"/>
    </source>
</evidence>
<dbReference type="GO" id="GO:0004048">
    <property type="term" value="F:anthranilate phosphoribosyltransferase activity"/>
    <property type="evidence" value="ECO:0007669"/>
    <property type="project" value="UniProtKB-EC"/>
</dbReference>